<accession>A0A0A8YN67</accession>
<dbReference type="AlphaFoldDB" id="A0A0A8YN67"/>
<dbReference type="EMBL" id="GBRH01269806">
    <property type="protein sequence ID" value="JAD28089.1"/>
    <property type="molecule type" value="Transcribed_RNA"/>
</dbReference>
<sequence>MYACWPDAAAGLHDDGWCCHVPRPCTGACMLLTAPHEVMVSILSSLKVVERMIDLPLVIKGQPDRLIGCVRHAGCRKGWGVLSMCRTSPSHMHGRPVAQVEE</sequence>
<name>A0A0A8YN67_ARUDO</name>
<protein>
    <submittedName>
        <fullName evidence="1">Uncharacterized protein</fullName>
    </submittedName>
</protein>
<proteinExistence type="predicted"/>
<organism evidence="1">
    <name type="scientific">Arundo donax</name>
    <name type="common">Giant reed</name>
    <name type="synonym">Donax arundinaceus</name>
    <dbReference type="NCBI Taxonomy" id="35708"/>
    <lineage>
        <taxon>Eukaryota</taxon>
        <taxon>Viridiplantae</taxon>
        <taxon>Streptophyta</taxon>
        <taxon>Embryophyta</taxon>
        <taxon>Tracheophyta</taxon>
        <taxon>Spermatophyta</taxon>
        <taxon>Magnoliopsida</taxon>
        <taxon>Liliopsida</taxon>
        <taxon>Poales</taxon>
        <taxon>Poaceae</taxon>
        <taxon>PACMAD clade</taxon>
        <taxon>Arundinoideae</taxon>
        <taxon>Arundineae</taxon>
        <taxon>Arundo</taxon>
    </lineage>
</organism>
<reference evidence="1" key="2">
    <citation type="journal article" date="2015" name="Data Brief">
        <title>Shoot transcriptome of the giant reed, Arundo donax.</title>
        <authorList>
            <person name="Barrero R.A."/>
            <person name="Guerrero F.D."/>
            <person name="Moolhuijzen P."/>
            <person name="Goolsby J.A."/>
            <person name="Tidwell J."/>
            <person name="Bellgard S.E."/>
            <person name="Bellgard M.I."/>
        </authorList>
    </citation>
    <scope>NUCLEOTIDE SEQUENCE</scope>
    <source>
        <tissue evidence="1">Shoot tissue taken approximately 20 cm above the soil surface</tissue>
    </source>
</reference>
<evidence type="ECO:0000313" key="1">
    <source>
        <dbReference type="EMBL" id="JAD28089.1"/>
    </source>
</evidence>
<reference evidence="1" key="1">
    <citation type="submission" date="2014-09" db="EMBL/GenBank/DDBJ databases">
        <authorList>
            <person name="Magalhaes I.L.F."/>
            <person name="Oliveira U."/>
            <person name="Santos F.R."/>
            <person name="Vidigal T.H.D.A."/>
            <person name="Brescovit A.D."/>
            <person name="Santos A.J."/>
        </authorList>
    </citation>
    <scope>NUCLEOTIDE SEQUENCE</scope>
    <source>
        <tissue evidence="1">Shoot tissue taken approximately 20 cm above the soil surface</tissue>
    </source>
</reference>